<keyword evidence="3 8" id="KW-0285">Flavoprotein</keyword>
<evidence type="ECO:0000256" key="8">
    <source>
        <dbReference type="RuleBase" id="RU364054"/>
    </source>
</evidence>
<dbReference type="GO" id="GO:0005739">
    <property type="term" value="C:mitochondrion"/>
    <property type="evidence" value="ECO:0007669"/>
    <property type="project" value="TreeGrafter"/>
</dbReference>
<dbReference type="GO" id="GO:0010133">
    <property type="term" value="P:L-proline catabolic process to L-glutamate"/>
    <property type="evidence" value="ECO:0007669"/>
    <property type="project" value="TreeGrafter"/>
</dbReference>
<proteinExistence type="inferred from homology"/>
<dbReference type="InterPro" id="IPR002872">
    <property type="entry name" value="Proline_DH_dom"/>
</dbReference>
<dbReference type="STRING" id="407821.A0A087U1D9"/>
<accession>A0A087U1D9</accession>
<keyword evidence="4 8" id="KW-0274">FAD</keyword>
<dbReference type="SUPFAM" id="SSF51730">
    <property type="entry name" value="FAD-linked oxidoreductase"/>
    <property type="match status" value="1"/>
</dbReference>
<organism evidence="10 11">
    <name type="scientific">Stegodyphus mimosarum</name>
    <name type="common">African social velvet spider</name>
    <dbReference type="NCBI Taxonomy" id="407821"/>
    <lineage>
        <taxon>Eukaryota</taxon>
        <taxon>Metazoa</taxon>
        <taxon>Ecdysozoa</taxon>
        <taxon>Arthropoda</taxon>
        <taxon>Chelicerata</taxon>
        <taxon>Arachnida</taxon>
        <taxon>Araneae</taxon>
        <taxon>Araneomorphae</taxon>
        <taxon>Entelegynae</taxon>
        <taxon>Eresoidea</taxon>
        <taxon>Eresidae</taxon>
        <taxon>Stegodyphus</taxon>
    </lineage>
</organism>
<comment type="cofactor">
    <cofactor evidence="1 8">
        <name>FAD</name>
        <dbReference type="ChEBI" id="CHEBI:57692"/>
    </cofactor>
</comment>
<dbReference type="PANTHER" id="PTHR13914">
    <property type="entry name" value="PROLINE OXIDASE"/>
    <property type="match status" value="1"/>
</dbReference>
<gene>
    <name evidence="10" type="ORF">X975_03691</name>
</gene>
<comment type="similarity">
    <text evidence="2 8">Belongs to the proline oxidase family.</text>
</comment>
<protein>
    <recommendedName>
        <fullName evidence="8">Proline dehydrogenase</fullName>
        <ecNumber evidence="8">1.5.5.2</ecNumber>
    </recommendedName>
</protein>
<evidence type="ECO:0000256" key="3">
    <source>
        <dbReference type="ARBA" id="ARBA00022630"/>
    </source>
</evidence>
<dbReference type="AlphaFoldDB" id="A0A087U1D9"/>
<dbReference type="OrthoDB" id="5464at2759"/>
<feature type="domain" description="Proline dehydrogenase" evidence="9">
    <location>
        <begin position="138"/>
        <end position="466"/>
    </location>
</feature>
<dbReference type="EC" id="1.5.5.2" evidence="8"/>
<evidence type="ECO:0000256" key="7">
    <source>
        <dbReference type="ARBA" id="ARBA00048242"/>
    </source>
</evidence>
<reference evidence="10 11" key="1">
    <citation type="submission" date="2013-11" db="EMBL/GenBank/DDBJ databases">
        <title>Genome sequencing of Stegodyphus mimosarum.</title>
        <authorList>
            <person name="Bechsgaard J."/>
        </authorList>
    </citation>
    <scope>NUCLEOTIDE SEQUENCE [LARGE SCALE GENOMIC DNA]</scope>
</reference>
<dbReference type="GO" id="GO:0071949">
    <property type="term" value="F:FAD binding"/>
    <property type="evidence" value="ECO:0007669"/>
    <property type="project" value="TreeGrafter"/>
</dbReference>
<dbReference type="Gene3D" id="3.20.20.220">
    <property type="match status" value="1"/>
</dbReference>
<dbReference type="Pfam" id="PF01619">
    <property type="entry name" value="Pro_dh"/>
    <property type="match status" value="1"/>
</dbReference>
<dbReference type="InterPro" id="IPR029041">
    <property type="entry name" value="FAD-linked_oxidoreductase-like"/>
</dbReference>
<dbReference type="EMBL" id="KK117700">
    <property type="protein sequence ID" value="KFM71178.1"/>
    <property type="molecule type" value="Genomic_DNA"/>
</dbReference>
<name>A0A087U1D9_STEMI</name>
<evidence type="ECO:0000313" key="11">
    <source>
        <dbReference type="Proteomes" id="UP000054359"/>
    </source>
</evidence>
<dbReference type="Proteomes" id="UP000054359">
    <property type="component" value="Unassembled WGS sequence"/>
</dbReference>
<keyword evidence="5 8" id="KW-0560">Oxidoreductase</keyword>
<dbReference type="OMA" id="WMQDAAD"/>
<dbReference type="PANTHER" id="PTHR13914:SF29">
    <property type="entry name" value="HYDROXYPROLINE DEHYDROGENASE"/>
    <property type="match status" value="1"/>
</dbReference>
<comment type="catalytic activity">
    <reaction evidence="8">
        <text>L-proline + a quinone = (S)-1-pyrroline-5-carboxylate + a quinol + H(+)</text>
        <dbReference type="Rhea" id="RHEA:23784"/>
        <dbReference type="ChEBI" id="CHEBI:15378"/>
        <dbReference type="ChEBI" id="CHEBI:17388"/>
        <dbReference type="ChEBI" id="CHEBI:24646"/>
        <dbReference type="ChEBI" id="CHEBI:60039"/>
        <dbReference type="ChEBI" id="CHEBI:132124"/>
        <dbReference type="EC" id="1.5.5.2"/>
    </reaction>
</comment>
<feature type="non-terminal residue" evidence="10">
    <location>
        <position position="494"/>
    </location>
</feature>
<dbReference type="GO" id="GO:0004657">
    <property type="term" value="F:proline dehydrogenase activity"/>
    <property type="evidence" value="ECO:0007669"/>
    <property type="project" value="UniProtKB-EC"/>
</dbReference>
<dbReference type="InterPro" id="IPR015659">
    <property type="entry name" value="Proline_oxidase"/>
</dbReference>
<sequence>MRFFVLRCLFRCRNVSEAVTCRHMSMARPQNSVNSSTIYPRLDSVDLSDETAECDAALKELNFKDHRDAYQFKTTWEIIRALTILSMCSVNYLVDNSLSMMKWIQRASGVRGLRIFLKPVLYNQFVGGESTTEIRACVRRLAETGMRAMLAATMEEDVGEGGDENVYDSNCERILESIEIVTEEDTRSPMIQLKLSGLLSADLLAALGNIYTTSPDKVRLISSLSQEITGQNMHEPQLDVLGDKKKMALSKALERFKRICLAAQRKAVKVLVDAEYTYLNPGLSALTLAAVAAFNRDSSIVWNTYQCYLKNAQCKVEEEMKIILEDFGCHFGAKVVRGAYMVQEINRAEKLQIESPVCESFAATSETYDYVISFLLNKNSQLGLKCQFIIASHNEESIKLAVKRMDELKIDKQSDGICFGQLYGMCDYISNPLANAGYAVYKSIPFGTIDEVLPYIARRAIENKSVIEGGRKELSLLKKELSRRTLGTFKFKAS</sequence>
<evidence type="ECO:0000256" key="1">
    <source>
        <dbReference type="ARBA" id="ARBA00001974"/>
    </source>
</evidence>
<evidence type="ECO:0000313" key="10">
    <source>
        <dbReference type="EMBL" id="KFM71178.1"/>
    </source>
</evidence>
<keyword evidence="11" id="KW-1185">Reference proteome</keyword>
<evidence type="ECO:0000256" key="2">
    <source>
        <dbReference type="ARBA" id="ARBA00005869"/>
    </source>
</evidence>
<evidence type="ECO:0000256" key="4">
    <source>
        <dbReference type="ARBA" id="ARBA00022827"/>
    </source>
</evidence>
<comment type="catalytic activity">
    <reaction evidence="7">
        <text>trans-4-hydroxy-L-proline + a quinone = (3R,5S)-1-pyrroline-3-hydroxy-5-carboxylate + a quinol + H(+)</text>
        <dbReference type="Rhea" id="RHEA:52512"/>
        <dbReference type="ChEBI" id="CHEBI:15378"/>
        <dbReference type="ChEBI" id="CHEBI:24646"/>
        <dbReference type="ChEBI" id="CHEBI:58375"/>
        <dbReference type="ChEBI" id="CHEBI:62612"/>
        <dbReference type="ChEBI" id="CHEBI:132124"/>
        <dbReference type="EC" id="1.5.5.3"/>
    </reaction>
</comment>
<evidence type="ECO:0000256" key="5">
    <source>
        <dbReference type="ARBA" id="ARBA00023002"/>
    </source>
</evidence>
<comment type="function">
    <text evidence="8">Converts proline to delta-1-pyrroline-5-carboxylate.</text>
</comment>
<evidence type="ECO:0000259" key="9">
    <source>
        <dbReference type="Pfam" id="PF01619"/>
    </source>
</evidence>
<keyword evidence="6 8" id="KW-0642">Proline metabolism</keyword>
<evidence type="ECO:0000256" key="6">
    <source>
        <dbReference type="ARBA" id="ARBA00023062"/>
    </source>
</evidence>